<evidence type="ECO:0000313" key="3">
    <source>
        <dbReference type="Proteomes" id="UP000245992"/>
    </source>
</evidence>
<dbReference type="Proteomes" id="UP000245992">
    <property type="component" value="Unassembled WGS sequence"/>
</dbReference>
<evidence type="ECO:0000313" key="2">
    <source>
        <dbReference type="EMBL" id="PVE12377.1"/>
    </source>
</evidence>
<dbReference type="AlphaFoldDB" id="A0A2T7TB44"/>
<sequence length="62" mass="6820">MCLLLPASKAEDWGWAGATTLFATAAIIPLLWGWFLLRVILAHRTIDFDGVTLPPRNGPRTS</sequence>
<dbReference type="OrthoDB" id="4484751at2"/>
<keyword evidence="3" id="KW-1185">Reference proteome</keyword>
<name>A0A2T7TB44_9ACTN</name>
<gene>
    <name evidence="2" type="ORF">Y717_03475</name>
</gene>
<dbReference type="EMBL" id="AZSP01000112">
    <property type="protein sequence ID" value="PVE12377.1"/>
    <property type="molecule type" value="Genomic_DNA"/>
</dbReference>
<proteinExistence type="predicted"/>
<keyword evidence="1" id="KW-0812">Transmembrane</keyword>
<comment type="caution">
    <text evidence="2">The sequence shown here is derived from an EMBL/GenBank/DDBJ whole genome shotgun (WGS) entry which is preliminary data.</text>
</comment>
<evidence type="ECO:0000256" key="1">
    <source>
        <dbReference type="SAM" id="Phobius"/>
    </source>
</evidence>
<reference evidence="2 3" key="1">
    <citation type="submission" date="2013-12" db="EMBL/GenBank/DDBJ databases">
        <title>Annotated genome of Streptomyces scopuliridis.</title>
        <authorList>
            <person name="Olson J.B."/>
        </authorList>
    </citation>
    <scope>NUCLEOTIDE SEQUENCE [LARGE SCALE GENOMIC DNA]</scope>
    <source>
        <strain evidence="2 3">RB72</strain>
    </source>
</reference>
<keyword evidence="1" id="KW-1133">Transmembrane helix</keyword>
<dbReference type="STRING" id="1440053.GCA_000718095_06454"/>
<keyword evidence="1" id="KW-0472">Membrane</keyword>
<organism evidence="2 3">
    <name type="scientific">Streptomyces scopuliridis RB72</name>
    <dbReference type="NCBI Taxonomy" id="1440053"/>
    <lineage>
        <taxon>Bacteria</taxon>
        <taxon>Bacillati</taxon>
        <taxon>Actinomycetota</taxon>
        <taxon>Actinomycetes</taxon>
        <taxon>Kitasatosporales</taxon>
        <taxon>Streptomycetaceae</taxon>
        <taxon>Streptomyces</taxon>
    </lineage>
</organism>
<feature type="transmembrane region" description="Helical" evidence="1">
    <location>
        <begin position="13"/>
        <end position="37"/>
    </location>
</feature>
<accession>A0A2T7TB44</accession>
<dbReference type="RefSeq" id="WP_051746408.1">
    <property type="nucleotide sequence ID" value="NZ_AZSP01000112.1"/>
</dbReference>
<protein>
    <submittedName>
        <fullName evidence="2">Uncharacterized protein</fullName>
    </submittedName>
</protein>